<evidence type="ECO:0000313" key="3">
    <source>
        <dbReference type="EMBL" id="ORZ37852.1"/>
    </source>
</evidence>
<name>A0A1Y2HXI4_9FUNG</name>
<dbReference type="OrthoDB" id="5600060at2759"/>
<dbReference type="AlphaFoldDB" id="A0A1Y2HXI4"/>
<dbReference type="PANTHER" id="PTHR46094">
    <property type="entry name" value="INTEGRATOR COMPLEX SUBUNIT 9"/>
    <property type="match status" value="1"/>
</dbReference>
<sequence length="665" mass="72355">MDFKANADLGATLIRWDSHTFLIDTLLDPAKPHSATQQPHSYLHAHTPRPASASNLHHSTTTINDLANPADHADLLNPLQSDLNHVTTLLLSNFMSAARLILSLARNNLYLPPFTRVLATRPTLDLMRHCLEESIHSRLSDTSVASANTGAANVQAVYQLLDSVSERATVVTFGETLLLSPGFELACASSAFTIGSANFAITHGSQKLVILSETSACTSRFPEPMDIDPLGFADILFVSALSTSPARNWDDSLRDLDKLILHHAHLRRPLIFPLSVTSPVFFDVLHALCRTLDVHPALLESTLVVILSPVMDTVTEYVNVSSEHLHPFQRARTHEGRLPMLPSALSDPKYAARFRTYSGLGDPEVEAVILDAQRGAGRDMEPKAVFVIAGHEGFMRGDAVEAARMIGRGGEVPVTVCITDPRAADKWMMQQQAQQQQLPSVDVVIHRLDPRLNAIELGHFLLAIRPHFMVLGPVPETYGGVVESIGIPCRQLQVAHASDADADSEGEWMHVALPPSLHLAHMSKELAAYIATQPATTLPDGRSVRNTTALWDLDTNQLVPITTAADQAAAAANAPDPRFVCMHPSVDLRALGEQLRVKIKYPVVVMSDAEAVEVPDIGCRIVWDAEEGGVEVQFDEEAEFGEVQVSVMDAVGEVVAGMFPHRLGT</sequence>
<comment type="subcellular location">
    <subcellularLocation>
        <location evidence="1">Nucleus</location>
    </subcellularLocation>
</comment>
<evidence type="ECO:0000313" key="4">
    <source>
        <dbReference type="Proteomes" id="UP000193411"/>
    </source>
</evidence>
<dbReference type="PANTHER" id="PTHR46094:SF1">
    <property type="entry name" value="INTEGRATOR COMPLEX SUBUNIT 9"/>
    <property type="match status" value="1"/>
</dbReference>
<dbReference type="Proteomes" id="UP000193411">
    <property type="component" value="Unassembled WGS sequence"/>
</dbReference>
<dbReference type="STRING" id="765915.A0A1Y2HXI4"/>
<dbReference type="GO" id="GO:0034472">
    <property type="term" value="P:snRNA 3'-end processing"/>
    <property type="evidence" value="ECO:0007669"/>
    <property type="project" value="TreeGrafter"/>
</dbReference>
<reference evidence="3 4" key="1">
    <citation type="submission" date="2016-07" db="EMBL/GenBank/DDBJ databases">
        <title>Pervasive Adenine N6-methylation of Active Genes in Fungi.</title>
        <authorList>
            <consortium name="DOE Joint Genome Institute"/>
            <person name="Mondo S.J."/>
            <person name="Dannebaum R.O."/>
            <person name="Kuo R.C."/>
            <person name="Labutti K."/>
            <person name="Haridas S."/>
            <person name="Kuo A."/>
            <person name="Salamov A."/>
            <person name="Ahrendt S.R."/>
            <person name="Lipzen A."/>
            <person name="Sullivan W."/>
            <person name="Andreopoulos W.B."/>
            <person name="Clum A."/>
            <person name="Lindquist E."/>
            <person name="Daum C."/>
            <person name="Ramamoorthy G.K."/>
            <person name="Gryganskyi A."/>
            <person name="Culley D."/>
            <person name="Magnuson J.K."/>
            <person name="James T.Y."/>
            <person name="O'Malley M.A."/>
            <person name="Stajich J.E."/>
            <person name="Spatafora J.W."/>
            <person name="Visel A."/>
            <person name="Grigoriev I.V."/>
        </authorList>
    </citation>
    <scope>NUCLEOTIDE SEQUENCE [LARGE SCALE GENOMIC DNA]</scope>
    <source>
        <strain evidence="3 4">PL171</strain>
    </source>
</reference>
<dbReference type="SUPFAM" id="SSF56281">
    <property type="entry name" value="Metallo-hydrolase/oxidoreductase"/>
    <property type="match status" value="1"/>
</dbReference>
<gene>
    <name evidence="3" type="ORF">BCR44DRAFT_56253</name>
</gene>
<organism evidence="3 4">
    <name type="scientific">Catenaria anguillulae PL171</name>
    <dbReference type="NCBI Taxonomy" id="765915"/>
    <lineage>
        <taxon>Eukaryota</taxon>
        <taxon>Fungi</taxon>
        <taxon>Fungi incertae sedis</taxon>
        <taxon>Blastocladiomycota</taxon>
        <taxon>Blastocladiomycetes</taxon>
        <taxon>Blastocladiales</taxon>
        <taxon>Catenariaceae</taxon>
        <taxon>Catenaria</taxon>
    </lineage>
</organism>
<dbReference type="EMBL" id="MCFL01000011">
    <property type="protein sequence ID" value="ORZ37852.1"/>
    <property type="molecule type" value="Genomic_DNA"/>
</dbReference>
<evidence type="ECO:0000256" key="2">
    <source>
        <dbReference type="ARBA" id="ARBA00023242"/>
    </source>
</evidence>
<accession>A0A1Y2HXI4</accession>
<dbReference type="InterPro" id="IPR027074">
    <property type="entry name" value="Integrator_9su"/>
</dbReference>
<keyword evidence="4" id="KW-1185">Reference proteome</keyword>
<evidence type="ECO:0000256" key="1">
    <source>
        <dbReference type="ARBA" id="ARBA00004123"/>
    </source>
</evidence>
<dbReference type="Gene3D" id="3.60.15.10">
    <property type="entry name" value="Ribonuclease Z/Hydroxyacylglutathione hydrolase-like"/>
    <property type="match status" value="1"/>
</dbReference>
<keyword evidence="2" id="KW-0539">Nucleus</keyword>
<proteinExistence type="predicted"/>
<dbReference type="InterPro" id="IPR036866">
    <property type="entry name" value="RibonucZ/Hydroxyglut_hydro"/>
</dbReference>
<protein>
    <submittedName>
        <fullName evidence="3">Beta-lactamase-like protein</fullName>
    </submittedName>
</protein>
<dbReference type="GO" id="GO:0032039">
    <property type="term" value="C:integrator complex"/>
    <property type="evidence" value="ECO:0007669"/>
    <property type="project" value="InterPro"/>
</dbReference>
<comment type="caution">
    <text evidence="3">The sequence shown here is derived from an EMBL/GenBank/DDBJ whole genome shotgun (WGS) entry which is preliminary data.</text>
</comment>